<feature type="domain" description="NAD-dependent epimerase/dehydratase" evidence="2">
    <location>
        <begin position="11"/>
        <end position="222"/>
    </location>
</feature>
<gene>
    <name evidence="3" type="ORF">DDQ50_04580</name>
</gene>
<dbReference type="InterPro" id="IPR001509">
    <property type="entry name" value="Epimerase_deHydtase"/>
</dbReference>
<dbReference type="AlphaFoldDB" id="A0A2V1HWY7"/>
<protein>
    <submittedName>
        <fullName evidence="3">Nucleotide sugar epimerase</fullName>
    </submittedName>
</protein>
<proteinExistence type="inferred from homology"/>
<dbReference type="RefSeq" id="WP_116755493.1">
    <property type="nucleotide sequence ID" value="NZ_JBHUEX010000001.1"/>
</dbReference>
<dbReference type="OrthoDB" id="9776016at2"/>
<name>A0A2V1HWY7_9MICO</name>
<sequence>MALDPAPLSVLFIGGTGTISASSVRLAVASGMTVHVLNRGNNSAARDLPDEVVWLTGDVTDDASLAAALGDRHFDAVVNFLSYDAPGAQRMVDTFTGRTGHYLHISTASLYGKPVLKWPITESTQLHNRFVKYSRDKLDAEHVLFDAFAEKGFPVTIIRPSHTYDDHNPPLPGGWTVIDQMTRGEEVVVPGDGTSLWTLTHAEDFALGLVGLLGNTRAIGEAFHITGDDVFTWDQIYTIIADALGVEAKLVHVPSELISAAAPDWFWSELIIGDLSHSAVFDNSKIRSFVPSFRPSLTFNRAAVRMMAWRAANPELTKVDASTDEVLKRLVKGYHLALDAFTSLAPSK</sequence>
<dbReference type="PANTHER" id="PTHR43000">
    <property type="entry name" value="DTDP-D-GLUCOSE 4,6-DEHYDRATASE-RELATED"/>
    <property type="match status" value="1"/>
</dbReference>
<dbReference type="Pfam" id="PF01370">
    <property type="entry name" value="Epimerase"/>
    <property type="match status" value="1"/>
</dbReference>
<organism evidence="3 4">
    <name type="scientific">Amnibacterium flavum</name>
    <dbReference type="NCBI Taxonomy" id="2173173"/>
    <lineage>
        <taxon>Bacteria</taxon>
        <taxon>Bacillati</taxon>
        <taxon>Actinomycetota</taxon>
        <taxon>Actinomycetes</taxon>
        <taxon>Micrococcales</taxon>
        <taxon>Microbacteriaceae</taxon>
        <taxon>Amnibacterium</taxon>
    </lineage>
</organism>
<dbReference type="Gene3D" id="3.40.50.720">
    <property type="entry name" value="NAD(P)-binding Rossmann-like Domain"/>
    <property type="match status" value="1"/>
</dbReference>
<comment type="similarity">
    <text evidence="1">Belongs to the NAD(P)-dependent epimerase/dehydratase family.</text>
</comment>
<evidence type="ECO:0000313" key="4">
    <source>
        <dbReference type="Proteomes" id="UP000244893"/>
    </source>
</evidence>
<evidence type="ECO:0000256" key="1">
    <source>
        <dbReference type="ARBA" id="ARBA00007637"/>
    </source>
</evidence>
<evidence type="ECO:0000313" key="3">
    <source>
        <dbReference type="EMBL" id="PVZ95759.1"/>
    </source>
</evidence>
<dbReference type="Proteomes" id="UP000244893">
    <property type="component" value="Unassembled WGS sequence"/>
</dbReference>
<reference evidence="3 4" key="1">
    <citation type="submission" date="2018-05" db="EMBL/GenBank/DDBJ databases">
        <title>Amnibacterium sp. M8JJ-5, whole genome shotgun sequence.</title>
        <authorList>
            <person name="Tuo L."/>
        </authorList>
    </citation>
    <scope>NUCLEOTIDE SEQUENCE [LARGE SCALE GENOMIC DNA]</scope>
    <source>
        <strain evidence="3 4">M8JJ-5</strain>
    </source>
</reference>
<evidence type="ECO:0000259" key="2">
    <source>
        <dbReference type="Pfam" id="PF01370"/>
    </source>
</evidence>
<dbReference type="SUPFAM" id="SSF51735">
    <property type="entry name" value="NAD(P)-binding Rossmann-fold domains"/>
    <property type="match status" value="1"/>
</dbReference>
<keyword evidence="4" id="KW-1185">Reference proteome</keyword>
<dbReference type="EMBL" id="QEOP01000001">
    <property type="protein sequence ID" value="PVZ95759.1"/>
    <property type="molecule type" value="Genomic_DNA"/>
</dbReference>
<comment type="caution">
    <text evidence="3">The sequence shown here is derived from an EMBL/GenBank/DDBJ whole genome shotgun (WGS) entry which is preliminary data.</text>
</comment>
<accession>A0A2V1HWY7</accession>
<dbReference type="InterPro" id="IPR036291">
    <property type="entry name" value="NAD(P)-bd_dom_sf"/>
</dbReference>